<name>A0A7Y2NYZ7_9BURK</name>
<gene>
    <name evidence="3" type="ORF">HGB41_06255</name>
</gene>
<evidence type="ECO:0000259" key="2">
    <source>
        <dbReference type="Pfam" id="PF14534"/>
    </source>
</evidence>
<proteinExistence type="predicted"/>
<feature type="signal peptide" evidence="1">
    <location>
        <begin position="1"/>
        <end position="23"/>
    </location>
</feature>
<sequence>MHAFKRLALPLLLLATCMGAACAAPATPGWEAAVRKADASYWDAYSRRDPAAINAFLADDVEFYHDRGGTLMGKAELGKANDGMKTSKAHLRRVLVPGTLHVWTSSAAWQPASSATWSSPSTPNCCWALSTLPEASVALATLLFRFPWRQGGRLRRPCVQVTDAQRQITPELNARPENPATLRFPAGFVPKRQRLLCPFPHRTNSWPGICLRCDGAHPLPDSMSSTTGRLLQLYRN</sequence>
<dbReference type="Proteomes" id="UP000533905">
    <property type="component" value="Unassembled WGS sequence"/>
</dbReference>
<keyword evidence="1" id="KW-0732">Signal</keyword>
<dbReference type="RefSeq" id="WP_171082315.1">
    <property type="nucleotide sequence ID" value="NZ_JABAIV010000002.1"/>
</dbReference>
<dbReference type="Gene3D" id="3.10.450.50">
    <property type="match status" value="1"/>
</dbReference>
<dbReference type="InterPro" id="IPR027843">
    <property type="entry name" value="DUF4440"/>
</dbReference>
<reference evidence="3 4" key="1">
    <citation type="submission" date="2020-04" db="EMBL/GenBank/DDBJ databases">
        <title>Massilia sp. nov., a cold adapted bacteria isolated from Arctic soil.</title>
        <authorList>
            <person name="Son J."/>
            <person name="Ka J.-O."/>
        </authorList>
    </citation>
    <scope>NUCLEOTIDE SEQUENCE [LARGE SCALE GENOMIC DNA]</scope>
    <source>
        <strain evidence="3 4">ML15P13</strain>
    </source>
</reference>
<evidence type="ECO:0000313" key="3">
    <source>
        <dbReference type="EMBL" id="NNG22603.1"/>
    </source>
</evidence>
<protein>
    <submittedName>
        <fullName evidence="3">Nuclear transport factor 2 family protein</fullName>
    </submittedName>
</protein>
<feature type="domain" description="DUF4440" evidence="2">
    <location>
        <begin position="34"/>
        <end position="91"/>
    </location>
</feature>
<evidence type="ECO:0000256" key="1">
    <source>
        <dbReference type="SAM" id="SignalP"/>
    </source>
</evidence>
<dbReference type="Pfam" id="PF14534">
    <property type="entry name" value="DUF4440"/>
    <property type="match status" value="1"/>
</dbReference>
<comment type="caution">
    <text evidence="3">The sequence shown here is derived from an EMBL/GenBank/DDBJ whole genome shotgun (WGS) entry which is preliminary data.</text>
</comment>
<accession>A0A7Y2NYZ7</accession>
<dbReference type="AlphaFoldDB" id="A0A7Y2NYZ7"/>
<organism evidence="3 4">
    <name type="scientific">Telluria aromaticivorans</name>
    <dbReference type="NCBI Taxonomy" id="2725995"/>
    <lineage>
        <taxon>Bacteria</taxon>
        <taxon>Pseudomonadati</taxon>
        <taxon>Pseudomonadota</taxon>
        <taxon>Betaproteobacteria</taxon>
        <taxon>Burkholderiales</taxon>
        <taxon>Oxalobacteraceae</taxon>
        <taxon>Telluria group</taxon>
        <taxon>Telluria</taxon>
    </lineage>
</organism>
<keyword evidence="4" id="KW-1185">Reference proteome</keyword>
<feature type="chain" id="PRO_5031486441" evidence="1">
    <location>
        <begin position="24"/>
        <end position="236"/>
    </location>
</feature>
<dbReference type="PROSITE" id="PS51257">
    <property type="entry name" value="PROKAR_LIPOPROTEIN"/>
    <property type="match status" value="1"/>
</dbReference>
<dbReference type="InterPro" id="IPR032710">
    <property type="entry name" value="NTF2-like_dom_sf"/>
</dbReference>
<evidence type="ECO:0000313" key="4">
    <source>
        <dbReference type="Proteomes" id="UP000533905"/>
    </source>
</evidence>
<dbReference type="EMBL" id="JABAIV010000002">
    <property type="protein sequence ID" value="NNG22603.1"/>
    <property type="molecule type" value="Genomic_DNA"/>
</dbReference>
<dbReference type="SUPFAM" id="SSF54427">
    <property type="entry name" value="NTF2-like"/>
    <property type="match status" value="1"/>
</dbReference>